<protein>
    <submittedName>
        <fullName evidence="2">Amidophosphoribosyltransferase</fullName>
    </submittedName>
</protein>
<keyword evidence="2" id="KW-0808">Transferase</keyword>
<proteinExistence type="inferred from homology"/>
<dbReference type="PANTHER" id="PTHR47505:SF1">
    <property type="entry name" value="DNA UTILIZATION PROTEIN YHGH"/>
    <property type="match status" value="1"/>
</dbReference>
<gene>
    <name evidence="2" type="ORF">BCR21_11755</name>
</gene>
<dbReference type="PANTHER" id="PTHR47505">
    <property type="entry name" value="DNA UTILIZATION PROTEIN YHGH"/>
    <property type="match status" value="1"/>
</dbReference>
<evidence type="ECO:0000313" key="3">
    <source>
        <dbReference type="Proteomes" id="UP000094068"/>
    </source>
</evidence>
<dbReference type="InterPro" id="IPR000836">
    <property type="entry name" value="PRTase_dom"/>
</dbReference>
<dbReference type="OrthoDB" id="9779910at2"/>
<dbReference type="SUPFAM" id="SSF53271">
    <property type="entry name" value="PRTase-like"/>
    <property type="match status" value="1"/>
</dbReference>
<dbReference type="RefSeq" id="WP_069646701.1">
    <property type="nucleotide sequence ID" value="NZ_MIJZ01000014.1"/>
</dbReference>
<dbReference type="Proteomes" id="UP000094068">
    <property type="component" value="Unassembled WGS sequence"/>
</dbReference>
<dbReference type="GO" id="GO:0016757">
    <property type="term" value="F:glycosyltransferase activity"/>
    <property type="evidence" value="ECO:0007669"/>
    <property type="project" value="UniProtKB-KW"/>
</dbReference>
<dbReference type="InterPro" id="IPR029057">
    <property type="entry name" value="PRTase-like"/>
</dbReference>
<evidence type="ECO:0000256" key="1">
    <source>
        <dbReference type="ARBA" id="ARBA00008007"/>
    </source>
</evidence>
<dbReference type="Gene3D" id="3.40.50.2020">
    <property type="match status" value="1"/>
</dbReference>
<keyword evidence="3" id="KW-1185">Reference proteome</keyword>
<organism evidence="2 3">
    <name type="scientific">Enterococcus ureasiticus</name>
    <dbReference type="NCBI Taxonomy" id="903984"/>
    <lineage>
        <taxon>Bacteria</taxon>
        <taxon>Bacillati</taxon>
        <taxon>Bacillota</taxon>
        <taxon>Bacilli</taxon>
        <taxon>Lactobacillales</taxon>
        <taxon>Enterococcaceae</taxon>
        <taxon>Enterococcus</taxon>
    </lineage>
</organism>
<accession>A0A1E5GE07</accession>
<keyword evidence="2" id="KW-0328">Glycosyltransferase</keyword>
<reference evidence="3" key="1">
    <citation type="submission" date="2016-09" db="EMBL/GenBank/DDBJ databases">
        <authorList>
            <person name="Gulvik C.A."/>
        </authorList>
    </citation>
    <scope>NUCLEOTIDE SEQUENCE [LARGE SCALE GENOMIC DNA]</scope>
    <source>
        <strain evidence="3">DSM 23328</strain>
    </source>
</reference>
<dbReference type="EMBL" id="MIJZ01000014">
    <property type="protein sequence ID" value="OEG10953.1"/>
    <property type="molecule type" value="Genomic_DNA"/>
</dbReference>
<comment type="similarity">
    <text evidence="1">Belongs to the ComF/GntX family.</text>
</comment>
<sequence length="228" mass="26881">MRCNYCSQTISRNLTIKEIFLPKKIVSEQLCSKCAKEFLLLERKECCYGCQRPSNSLYCGDCVKWQQLYPNYDFHHEALFAYNQAMQEWFEEYKFKGNYRLRHSFVDYLQAYFKLKKNFLVIPMPISTERMKVRGFNQVEGLLAAANIPYQPYLVRFADGVSQVQKTRKDRMKLKQPFKLTLEGQKAILNKDILLVDDIYTTGRTIFHAAQVILENEPSKLYTFSVAR</sequence>
<dbReference type="InterPro" id="IPR051910">
    <property type="entry name" value="ComF/GntX_DNA_util-trans"/>
</dbReference>
<dbReference type="CDD" id="cd06223">
    <property type="entry name" value="PRTases_typeI"/>
    <property type="match status" value="1"/>
</dbReference>
<comment type="caution">
    <text evidence="2">The sequence shown here is derived from an EMBL/GenBank/DDBJ whole genome shotgun (WGS) entry which is preliminary data.</text>
</comment>
<dbReference type="STRING" id="903984.BCR21_11755"/>
<name>A0A1E5GE07_9ENTE</name>
<evidence type="ECO:0000313" key="2">
    <source>
        <dbReference type="EMBL" id="OEG10953.1"/>
    </source>
</evidence>
<dbReference type="AlphaFoldDB" id="A0A1E5GE07"/>